<name>A0A834LPA7_RHOSS</name>
<evidence type="ECO:0000256" key="2">
    <source>
        <dbReference type="SAM" id="MobiDB-lite"/>
    </source>
</evidence>
<feature type="compositionally biased region" description="Basic and acidic residues" evidence="2">
    <location>
        <begin position="325"/>
        <end position="338"/>
    </location>
</feature>
<feature type="coiled-coil region" evidence="1">
    <location>
        <begin position="426"/>
        <end position="491"/>
    </location>
</feature>
<feature type="compositionally biased region" description="Low complexity" evidence="2">
    <location>
        <begin position="104"/>
        <end position="117"/>
    </location>
</feature>
<feature type="region of interest" description="Disordered" evidence="2">
    <location>
        <begin position="549"/>
        <end position="588"/>
    </location>
</feature>
<dbReference type="AlphaFoldDB" id="A0A834LPA7"/>
<evidence type="ECO:0000313" key="4">
    <source>
        <dbReference type="Proteomes" id="UP000626092"/>
    </source>
</evidence>
<keyword evidence="1" id="KW-0175">Coiled coil</keyword>
<evidence type="ECO:0000256" key="1">
    <source>
        <dbReference type="SAM" id="Coils"/>
    </source>
</evidence>
<organism evidence="3 4">
    <name type="scientific">Rhododendron simsii</name>
    <name type="common">Sims's rhododendron</name>
    <dbReference type="NCBI Taxonomy" id="118357"/>
    <lineage>
        <taxon>Eukaryota</taxon>
        <taxon>Viridiplantae</taxon>
        <taxon>Streptophyta</taxon>
        <taxon>Embryophyta</taxon>
        <taxon>Tracheophyta</taxon>
        <taxon>Spermatophyta</taxon>
        <taxon>Magnoliopsida</taxon>
        <taxon>eudicotyledons</taxon>
        <taxon>Gunneridae</taxon>
        <taxon>Pentapetalae</taxon>
        <taxon>asterids</taxon>
        <taxon>Ericales</taxon>
        <taxon>Ericaceae</taxon>
        <taxon>Ericoideae</taxon>
        <taxon>Rhodoreae</taxon>
        <taxon>Rhododendron</taxon>
    </lineage>
</organism>
<dbReference type="OrthoDB" id="1837383at2759"/>
<accession>A0A834LPA7</accession>
<dbReference type="EMBL" id="WJXA01000005">
    <property type="protein sequence ID" value="KAF7143681.1"/>
    <property type="molecule type" value="Genomic_DNA"/>
</dbReference>
<feature type="region of interest" description="Disordered" evidence="2">
    <location>
        <begin position="83"/>
        <end position="127"/>
    </location>
</feature>
<comment type="caution">
    <text evidence="3">The sequence shown here is derived from an EMBL/GenBank/DDBJ whole genome shotgun (WGS) entry which is preliminary data.</text>
</comment>
<dbReference type="Proteomes" id="UP000626092">
    <property type="component" value="Unassembled WGS sequence"/>
</dbReference>
<feature type="compositionally biased region" description="Polar residues" evidence="2">
    <location>
        <begin position="572"/>
        <end position="581"/>
    </location>
</feature>
<protein>
    <submittedName>
        <fullName evidence="3">Uncharacterized protein</fullName>
    </submittedName>
</protein>
<keyword evidence="4" id="KW-1185">Reference proteome</keyword>
<proteinExistence type="predicted"/>
<feature type="region of interest" description="Disordered" evidence="2">
    <location>
        <begin position="297"/>
        <end position="338"/>
    </location>
</feature>
<evidence type="ECO:0000313" key="3">
    <source>
        <dbReference type="EMBL" id="KAF7143681.1"/>
    </source>
</evidence>
<sequence>MQDFHVAQREWTVWCRFSSIALATRIRRRFATHRRPLLGLSEPWQGISKLRRTLQQPLPTYRVICHPWHVPLQVDDSACRGIGSDQWDSDPEDRAERVAAGAQVSTSTSSGGPPNTSGVGGENAPPRDVDIIPLLPTGLGPMPYNIFYGDGPAGFTEEFRVKFSIPDDGLIERVTTDMISFCDDFIVLPLSAITEGGTIRLAESNNLSFSLGDLMLMYMVSRSPKYDKYYLTTHQYFDHLVDCLYDIEKWENVLVKIAQHQTRDSLSPAGITNTVPGPGSLYLGLPEQKEQLEPIPTDQPVQQDHSPVDVTTEKPHSGHRRERHSARGEGSKGQEKAKAVENVEVLPTDLAEDDPANPSEPLALFIPDFKCSDRHVITVRNSLEESPLLAMTLLKGLALPKDMENLLTGKAKNKAELCLFLAKGDLQPKRKEAEQLADQIEVLEAKVAEAKTVRQERDRLLLKIKDVKAENDRHNEEKKQMEEDLPRKLEEAGDVGYNEAGEYYQQLLQSLVTKAFKEGELKGIKDTHKFSFLRGYQVDLDYAEVPEVDHRREPPVVPPVELSKNLLPAEQPNPTTDTQPNRIDMDGA</sequence>
<gene>
    <name evidence="3" type="ORF">RHSIM_Rhsim05G0097200</name>
</gene>
<reference evidence="3" key="1">
    <citation type="submission" date="2019-11" db="EMBL/GenBank/DDBJ databases">
        <authorList>
            <person name="Liu Y."/>
            <person name="Hou J."/>
            <person name="Li T.-Q."/>
            <person name="Guan C.-H."/>
            <person name="Wu X."/>
            <person name="Wu H.-Z."/>
            <person name="Ling F."/>
            <person name="Zhang R."/>
            <person name="Shi X.-G."/>
            <person name="Ren J.-P."/>
            <person name="Chen E.-F."/>
            <person name="Sun J.-M."/>
        </authorList>
    </citation>
    <scope>NUCLEOTIDE SEQUENCE</scope>
    <source>
        <strain evidence="3">Adult_tree_wgs_1</strain>
        <tissue evidence="3">Leaves</tissue>
    </source>
</reference>